<keyword evidence="4" id="KW-0274">FAD</keyword>
<dbReference type="PANTHER" id="PTHR42973">
    <property type="entry name" value="BINDING OXIDOREDUCTASE, PUTATIVE (AFU_ORTHOLOGUE AFUA_1G17690)-RELATED"/>
    <property type="match status" value="1"/>
</dbReference>
<name>A0A8J3IZV2_9CHLR</name>
<dbReference type="InterPro" id="IPR016167">
    <property type="entry name" value="FAD-bd_PCMH_sub1"/>
</dbReference>
<dbReference type="InterPro" id="IPR006094">
    <property type="entry name" value="Oxid_FAD_bind_N"/>
</dbReference>
<dbReference type="AlphaFoldDB" id="A0A8J3IZV2"/>
<evidence type="ECO:0000313" key="7">
    <source>
        <dbReference type="EMBL" id="GHO98286.1"/>
    </source>
</evidence>
<dbReference type="Gene3D" id="3.30.465.10">
    <property type="match status" value="1"/>
</dbReference>
<dbReference type="InterPro" id="IPR012951">
    <property type="entry name" value="BBE"/>
</dbReference>
<dbReference type="Pfam" id="PF08031">
    <property type="entry name" value="BBE"/>
    <property type="match status" value="1"/>
</dbReference>
<dbReference type="InterPro" id="IPR016166">
    <property type="entry name" value="FAD-bd_PCMH"/>
</dbReference>
<proteinExistence type="inferred from homology"/>
<keyword evidence="3" id="KW-0285">Flavoprotein</keyword>
<dbReference type="PROSITE" id="PS51387">
    <property type="entry name" value="FAD_PCMH"/>
    <property type="match status" value="1"/>
</dbReference>
<feature type="domain" description="FAD-binding PCMH-type" evidence="6">
    <location>
        <begin position="40"/>
        <end position="210"/>
    </location>
</feature>
<dbReference type="Pfam" id="PF01565">
    <property type="entry name" value="FAD_binding_4"/>
    <property type="match status" value="1"/>
</dbReference>
<dbReference type="RefSeq" id="WP_220209042.1">
    <property type="nucleotide sequence ID" value="NZ_BNJK01000002.1"/>
</dbReference>
<evidence type="ECO:0000256" key="5">
    <source>
        <dbReference type="ARBA" id="ARBA00023002"/>
    </source>
</evidence>
<dbReference type="Gene3D" id="3.40.462.20">
    <property type="match status" value="1"/>
</dbReference>
<dbReference type="PROSITE" id="PS00862">
    <property type="entry name" value="OX2_COVAL_FAD"/>
    <property type="match status" value="1"/>
</dbReference>
<organism evidence="7 8">
    <name type="scientific">Reticulibacter mediterranei</name>
    <dbReference type="NCBI Taxonomy" id="2778369"/>
    <lineage>
        <taxon>Bacteria</taxon>
        <taxon>Bacillati</taxon>
        <taxon>Chloroflexota</taxon>
        <taxon>Ktedonobacteria</taxon>
        <taxon>Ktedonobacterales</taxon>
        <taxon>Reticulibacteraceae</taxon>
        <taxon>Reticulibacter</taxon>
    </lineage>
</organism>
<protein>
    <submittedName>
        <fullName evidence="7">FAD-linked oxidase</fullName>
    </submittedName>
</protein>
<dbReference type="Gene3D" id="3.30.43.10">
    <property type="entry name" value="Uridine Diphospho-n-acetylenolpyruvylglucosamine Reductase, domain 2"/>
    <property type="match status" value="1"/>
</dbReference>
<sequence>MQKEIHQIRLQRFQSELYGRLVLPHSPEYEEARKIWNGMIDKHPAMIVQCVNDADVIKAVRFAHSMDMEVAVRGGGHNVAGTALCDDGMVIDLSPMKGITIDPVKRTARAQAGMTLGEFISATSKYGLATTTGIVSDTGLSGLTLGGGMGWLMGKYGLTADNLLSVKIVTADEELLTASPTKNAELFWGIRGGGGNFGIVTTFEFQLHPVQKVLAGLVGYPITAIKEVLQFYREFSAISPDELTLYAAIITTPHGMPIINIAACYCGDMQEGERVLAPLRAFRPPLFDTIAPTEYLDFIQIFDAESPRGLNYYEKDASLPELSDAAIDAIVEHATHRTSPRSQVIIQHIHGHASRVDPEATAAYALRGEQYLVAIDATWKEPLLAENVHIQWARKFWSALEPFSQKKAYINTLNAGDERLRASYGPTYDRLVALKDQYDPTNFFHFNQNIRPSQQRRDESA</sequence>
<reference evidence="7" key="1">
    <citation type="submission" date="2020-10" db="EMBL/GenBank/DDBJ databases">
        <title>Taxonomic study of unclassified bacteria belonging to the class Ktedonobacteria.</title>
        <authorList>
            <person name="Yabe S."/>
            <person name="Wang C.M."/>
            <person name="Zheng Y."/>
            <person name="Sakai Y."/>
            <person name="Cavaletti L."/>
            <person name="Monciardini P."/>
            <person name="Donadio S."/>
        </authorList>
    </citation>
    <scope>NUCLEOTIDE SEQUENCE</scope>
    <source>
        <strain evidence="7">ID150040</strain>
    </source>
</reference>
<evidence type="ECO:0000259" key="6">
    <source>
        <dbReference type="PROSITE" id="PS51387"/>
    </source>
</evidence>
<evidence type="ECO:0000256" key="4">
    <source>
        <dbReference type="ARBA" id="ARBA00022827"/>
    </source>
</evidence>
<dbReference type="Proteomes" id="UP000597444">
    <property type="component" value="Unassembled WGS sequence"/>
</dbReference>
<dbReference type="PANTHER" id="PTHR42973:SF39">
    <property type="entry name" value="FAD-BINDING PCMH-TYPE DOMAIN-CONTAINING PROTEIN"/>
    <property type="match status" value="1"/>
</dbReference>
<dbReference type="InterPro" id="IPR036318">
    <property type="entry name" value="FAD-bd_PCMH-like_sf"/>
</dbReference>
<dbReference type="InterPro" id="IPR050416">
    <property type="entry name" value="FAD-linked_Oxidoreductase"/>
</dbReference>
<accession>A0A8J3IZV2</accession>
<keyword evidence="8" id="KW-1185">Reference proteome</keyword>
<dbReference type="EMBL" id="BNJK01000002">
    <property type="protein sequence ID" value="GHO98286.1"/>
    <property type="molecule type" value="Genomic_DNA"/>
</dbReference>
<evidence type="ECO:0000313" key="8">
    <source>
        <dbReference type="Proteomes" id="UP000597444"/>
    </source>
</evidence>
<dbReference type="GO" id="GO:0016491">
    <property type="term" value="F:oxidoreductase activity"/>
    <property type="evidence" value="ECO:0007669"/>
    <property type="project" value="UniProtKB-KW"/>
</dbReference>
<comment type="similarity">
    <text evidence="2">Belongs to the oxygen-dependent FAD-linked oxidoreductase family.</text>
</comment>
<dbReference type="SUPFAM" id="SSF56176">
    <property type="entry name" value="FAD-binding/transporter-associated domain-like"/>
    <property type="match status" value="1"/>
</dbReference>
<evidence type="ECO:0000256" key="2">
    <source>
        <dbReference type="ARBA" id="ARBA00005466"/>
    </source>
</evidence>
<dbReference type="InterPro" id="IPR006093">
    <property type="entry name" value="Oxy_OxRdtase_FAD_BS"/>
</dbReference>
<gene>
    <name evidence="7" type="ORF">KSF_083340</name>
</gene>
<comment type="cofactor">
    <cofactor evidence="1">
        <name>FAD</name>
        <dbReference type="ChEBI" id="CHEBI:57692"/>
    </cofactor>
</comment>
<evidence type="ECO:0000256" key="1">
    <source>
        <dbReference type="ARBA" id="ARBA00001974"/>
    </source>
</evidence>
<comment type="caution">
    <text evidence="7">The sequence shown here is derived from an EMBL/GenBank/DDBJ whole genome shotgun (WGS) entry which is preliminary data.</text>
</comment>
<evidence type="ECO:0000256" key="3">
    <source>
        <dbReference type="ARBA" id="ARBA00022630"/>
    </source>
</evidence>
<keyword evidence="5" id="KW-0560">Oxidoreductase</keyword>
<dbReference type="InterPro" id="IPR016169">
    <property type="entry name" value="FAD-bd_PCMH_sub2"/>
</dbReference>
<dbReference type="GO" id="GO:0071949">
    <property type="term" value="F:FAD binding"/>
    <property type="evidence" value="ECO:0007669"/>
    <property type="project" value="InterPro"/>
</dbReference>